<dbReference type="AlphaFoldDB" id="A0A081KA08"/>
<name>A0A081KA08_9GAMM</name>
<keyword evidence="4" id="KW-1185">Reference proteome</keyword>
<reference evidence="3 4" key="1">
    <citation type="submission" date="2014-06" db="EMBL/GenBank/DDBJ databases">
        <title>Whole Genome Sequences of Three Symbiotic Endozoicomonas Bacteria.</title>
        <authorList>
            <person name="Neave M.J."/>
            <person name="Apprill A."/>
            <person name="Voolstra C.R."/>
        </authorList>
    </citation>
    <scope>NUCLEOTIDE SEQUENCE [LARGE SCALE GENOMIC DNA]</scope>
    <source>
        <strain evidence="3 4">DSM 22380</strain>
    </source>
</reference>
<feature type="coiled-coil region" evidence="1">
    <location>
        <begin position="362"/>
        <end position="389"/>
    </location>
</feature>
<sequence length="542" mass="63790">MEPFKKKRIKGLINPHHKKLKDKYSNNMKPEHANLNSLLIYPTDHPRQDKSDSATENKKYIPSGQVPLTKTPIGEYNIGQTNYQKRQESAVYSETSTEDNQPPVRKSNRKRKKKLPFDEQYRLPEKNKARKVKPNNVPNDEVLFKKYGYLPKGAKRSEQLDSGMEMEAKSECPEWNVWPEKYHPKNCVPHTKILLIQTTKSPDYLQQSRLSDTPIENAVLPFENAKLLNQPLMKDFLELSREANEEESEKVHFDESLFDVTDFIPFYQMSPSLKETRKCRSSLSTVTPEPRINLENILKKKRVLFQQITICVKDLKEETTKWDAYRDARENLAIRSDGEIQFKALPETEELRKIFDEKMADLVRAQKEYEHKKIKLEHLIARLKVLQKEASTLTLPDKPGLELVSISELIRRMRDFTCFFLESKSYNSLMSILAIEPYRREKSQVLSEAEPLIAKLEDKRGTWCKRTQRRKLTQFRDSLMQLKSILENIKEHQHQLEESEAIDRVLDNLNLFSNELRTKQHDETYRCLTNTLHNLEWDIVRC</sequence>
<feature type="region of interest" description="Disordered" evidence="2">
    <location>
        <begin position="1"/>
        <end position="122"/>
    </location>
</feature>
<proteinExistence type="predicted"/>
<comment type="caution">
    <text evidence="3">The sequence shown here is derived from an EMBL/GenBank/DDBJ whole genome shotgun (WGS) entry which is preliminary data.</text>
</comment>
<protein>
    <submittedName>
        <fullName evidence="3">Uncharacterized protein</fullName>
    </submittedName>
</protein>
<evidence type="ECO:0000313" key="3">
    <source>
        <dbReference type="EMBL" id="KEI70984.1"/>
    </source>
</evidence>
<dbReference type="EMBL" id="JOJP01000001">
    <property type="protein sequence ID" value="KEI70984.1"/>
    <property type="molecule type" value="Genomic_DNA"/>
</dbReference>
<accession>A0A081KA08</accession>
<feature type="compositionally biased region" description="Polar residues" evidence="2">
    <location>
        <begin position="78"/>
        <end position="100"/>
    </location>
</feature>
<feature type="compositionally biased region" description="Basic residues" evidence="2">
    <location>
        <begin position="1"/>
        <end position="21"/>
    </location>
</feature>
<evidence type="ECO:0000256" key="1">
    <source>
        <dbReference type="SAM" id="Coils"/>
    </source>
</evidence>
<evidence type="ECO:0000256" key="2">
    <source>
        <dbReference type="SAM" id="MobiDB-lite"/>
    </source>
</evidence>
<gene>
    <name evidence="3" type="ORF">GV64_09720</name>
</gene>
<keyword evidence="1" id="KW-0175">Coiled coil</keyword>
<evidence type="ECO:0000313" key="4">
    <source>
        <dbReference type="Proteomes" id="UP000027997"/>
    </source>
</evidence>
<dbReference type="Proteomes" id="UP000027997">
    <property type="component" value="Unassembled WGS sequence"/>
</dbReference>
<feature type="compositionally biased region" description="Basic and acidic residues" evidence="2">
    <location>
        <begin position="44"/>
        <end position="59"/>
    </location>
</feature>
<organism evidence="3 4">
    <name type="scientific">Endozoicomonas elysicola</name>
    <dbReference type="NCBI Taxonomy" id="305900"/>
    <lineage>
        <taxon>Bacteria</taxon>
        <taxon>Pseudomonadati</taxon>
        <taxon>Pseudomonadota</taxon>
        <taxon>Gammaproteobacteria</taxon>
        <taxon>Oceanospirillales</taxon>
        <taxon>Endozoicomonadaceae</taxon>
        <taxon>Endozoicomonas</taxon>
    </lineage>
</organism>
<dbReference type="RefSeq" id="WP_020585136.1">
    <property type="nucleotide sequence ID" value="NZ_JOJP01000001.1"/>
</dbReference>